<feature type="domain" description="HTH tetR-type" evidence="2">
    <location>
        <begin position="19"/>
        <end position="65"/>
    </location>
</feature>
<evidence type="ECO:0000256" key="1">
    <source>
        <dbReference type="ARBA" id="ARBA00023125"/>
    </source>
</evidence>
<evidence type="ECO:0000259" key="2">
    <source>
        <dbReference type="Pfam" id="PF00440"/>
    </source>
</evidence>
<dbReference type="Pfam" id="PF00440">
    <property type="entry name" value="TetR_N"/>
    <property type="match status" value="1"/>
</dbReference>
<dbReference type="SUPFAM" id="SSF46689">
    <property type="entry name" value="Homeodomain-like"/>
    <property type="match status" value="1"/>
</dbReference>
<name>A0A558R980_9SPHN</name>
<dbReference type="InterPro" id="IPR009057">
    <property type="entry name" value="Homeodomain-like_sf"/>
</dbReference>
<dbReference type="AlphaFoldDB" id="A0A558R980"/>
<reference evidence="3 4" key="1">
    <citation type="submission" date="2019-07" db="EMBL/GenBank/DDBJ databases">
        <title>Sphingomonas solaris sp. nov., isolated from a solar panel from Boston, Massachusetts.</title>
        <authorList>
            <person name="Tanner K."/>
            <person name="Pascual J."/>
            <person name="Mancuso C."/>
            <person name="Pereto J."/>
            <person name="Khalil A."/>
            <person name="Vilanova C."/>
        </authorList>
    </citation>
    <scope>NUCLEOTIDE SEQUENCE [LARGE SCALE GENOMIC DNA]</scope>
    <source>
        <strain evidence="3 4">R4DWN</strain>
    </source>
</reference>
<proteinExistence type="predicted"/>
<dbReference type="GO" id="GO:0003677">
    <property type="term" value="F:DNA binding"/>
    <property type="evidence" value="ECO:0007669"/>
    <property type="project" value="UniProtKB-KW"/>
</dbReference>
<comment type="caution">
    <text evidence="3">The sequence shown here is derived from an EMBL/GenBank/DDBJ whole genome shotgun (WGS) entry which is preliminary data.</text>
</comment>
<evidence type="ECO:0000313" key="4">
    <source>
        <dbReference type="Proteomes" id="UP000318681"/>
    </source>
</evidence>
<dbReference type="Gene3D" id="1.10.357.10">
    <property type="entry name" value="Tetracycline Repressor, domain 2"/>
    <property type="match status" value="1"/>
</dbReference>
<dbReference type="RefSeq" id="WP_145149047.1">
    <property type="nucleotide sequence ID" value="NZ_VNIM01000015.1"/>
</dbReference>
<accession>A0A558R980</accession>
<keyword evidence="4" id="KW-1185">Reference proteome</keyword>
<gene>
    <name evidence="3" type="ORF">FOY91_05780</name>
</gene>
<protein>
    <submittedName>
        <fullName evidence="3">TetR/AcrR family transcriptional regulator</fullName>
    </submittedName>
</protein>
<dbReference type="InterPro" id="IPR001647">
    <property type="entry name" value="HTH_TetR"/>
</dbReference>
<dbReference type="OrthoDB" id="2356263at2"/>
<evidence type="ECO:0000313" key="3">
    <source>
        <dbReference type="EMBL" id="TVV75953.1"/>
    </source>
</evidence>
<sequence length="229" mass="25415">MWKANVARPKNTQIVDRMIDLAEQLFGERGIDAVPLQQISLRAGSRNRTAIQYHFGDADGLIREILQRRMPIIDRVRGRLLDTIGSGKEFSASALMHVLYVPMIDFLDKQGVRTHARFMLALLNSSRAYLSHDLFQNLQPNAFKAITLLVEATGIPEPLLLERQRLVAIMVLTSVFNRLPHLSSTEWDSALIENALAMATAAIGAPTDPDVITKLSVDPPETPGASTHQ</sequence>
<keyword evidence="1" id="KW-0238">DNA-binding</keyword>
<organism evidence="3 4">
    <name type="scientific">Alterirhizorhabdus solaris</name>
    <dbReference type="NCBI Taxonomy" id="2529389"/>
    <lineage>
        <taxon>Bacteria</taxon>
        <taxon>Pseudomonadati</taxon>
        <taxon>Pseudomonadota</taxon>
        <taxon>Alphaproteobacteria</taxon>
        <taxon>Sphingomonadales</taxon>
        <taxon>Rhizorhabdaceae</taxon>
        <taxon>Alterirhizorhabdus</taxon>
    </lineage>
</organism>
<dbReference type="EMBL" id="VNIM01000015">
    <property type="protein sequence ID" value="TVV75953.1"/>
    <property type="molecule type" value="Genomic_DNA"/>
</dbReference>
<dbReference type="Proteomes" id="UP000318681">
    <property type="component" value="Unassembled WGS sequence"/>
</dbReference>